<dbReference type="Proteomes" id="UP000466966">
    <property type="component" value="Unassembled WGS sequence"/>
</dbReference>
<keyword evidence="3" id="KW-1185">Reference proteome</keyword>
<dbReference type="AlphaFoldDB" id="A0A844Z0H2"/>
<evidence type="ECO:0000256" key="1">
    <source>
        <dbReference type="SAM" id="MobiDB-lite"/>
    </source>
</evidence>
<organism evidence="2 3">
    <name type="scientific">Alteraurantiacibacter buctensis</name>
    <dbReference type="NCBI Taxonomy" id="1503981"/>
    <lineage>
        <taxon>Bacteria</taxon>
        <taxon>Pseudomonadati</taxon>
        <taxon>Pseudomonadota</taxon>
        <taxon>Alphaproteobacteria</taxon>
        <taxon>Sphingomonadales</taxon>
        <taxon>Erythrobacteraceae</taxon>
        <taxon>Alteraurantiacibacter</taxon>
    </lineage>
</organism>
<comment type="caution">
    <text evidence="2">The sequence shown here is derived from an EMBL/GenBank/DDBJ whole genome shotgun (WGS) entry which is preliminary data.</text>
</comment>
<dbReference type="RefSeq" id="WP_160771813.1">
    <property type="nucleotide sequence ID" value="NZ_WTYV01000003.1"/>
</dbReference>
<gene>
    <name evidence="2" type="ORF">GRI99_09545</name>
</gene>
<reference evidence="2 3" key="1">
    <citation type="submission" date="2019-12" db="EMBL/GenBank/DDBJ databases">
        <title>Genomic-based taxomic classification of the family Erythrobacteraceae.</title>
        <authorList>
            <person name="Xu L."/>
        </authorList>
    </citation>
    <scope>NUCLEOTIDE SEQUENCE [LARGE SCALE GENOMIC DNA]</scope>
    <source>
        <strain evidence="2 3">M0322</strain>
    </source>
</reference>
<accession>A0A844Z0H2</accession>
<evidence type="ECO:0000313" key="2">
    <source>
        <dbReference type="EMBL" id="MXO71877.1"/>
    </source>
</evidence>
<sequence>MTEPNKGKLPTVSGKASTKLVVLGSLDDVLGSQASPELKAACIAMALEGAQRTRQSDGPSAPSSNRTGAGSPEADND</sequence>
<protein>
    <submittedName>
        <fullName evidence="2">Uncharacterized protein</fullName>
    </submittedName>
</protein>
<feature type="region of interest" description="Disordered" evidence="1">
    <location>
        <begin position="50"/>
        <end position="77"/>
    </location>
</feature>
<proteinExistence type="predicted"/>
<name>A0A844Z0H2_9SPHN</name>
<dbReference type="EMBL" id="WTYV01000003">
    <property type="protein sequence ID" value="MXO71877.1"/>
    <property type="molecule type" value="Genomic_DNA"/>
</dbReference>
<feature type="compositionally biased region" description="Polar residues" evidence="1">
    <location>
        <begin position="52"/>
        <end position="68"/>
    </location>
</feature>
<evidence type="ECO:0000313" key="3">
    <source>
        <dbReference type="Proteomes" id="UP000466966"/>
    </source>
</evidence>